<dbReference type="PATRIC" id="fig|927665.4.peg.2594"/>
<feature type="region of interest" description="ACP-binding" evidence="13">
    <location>
        <begin position="257"/>
        <end position="261"/>
    </location>
</feature>
<dbReference type="Gene3D" id="3.40.47.10">
    <property type="match status" value="1"/>
</dbReference>
<evidence type="ECO:0000256" key="11">
    <source>
        <dbReference type="ARBA" id="ARBA00023315"/>
    </source>
</evidence>
<gene>
    <name evidence="13" type="primary">fabH</name>
    <name evidence="16" type="ORF">HMPREF1535_02522</name>
</gene>
<evidence type="ECO:0000256" key="10">
    <source>
        <dbReference type="ARBA" id="ARBA00023268"/>
    </source>
</evidence>
<evidence type="ECO:0000259" key="15">
    <source>
        <dbReference type="Pfam" id="PF08545"/>
    </source>
</evidence>
<name>A0A0F5JAH3_9BACT</name>
<keyword evidence="11 13" id="KW-0012">Acyltransferase</keyword>
<comment type="pathway">
    <text evidence="1 13">Lipid metabolism; fatty acid biosynthesis.</text>
</comment>
<keyword evidence="7 13" id="KW-0276">Fatty acid metabolism</keyword>
<dbReference type="NCBIfam" id="TIGR00747">
    <property type="entry name" value="fabH"/>
    <property type="match status" value="1"/>
</dbReference>
<evidence type="ECO:0000256" key="9">
    <source>
        <dbReference type="ARBA" id="ARBA00023160"/>
    </source>
</evidence>
<dbReference type="SUPFAM" id="SSF53901">
    <property type="entry name" value="Thiolase-like"/>
    <property type="match status" value="1"/>
</dbReference>
<dbReference type="RefSeq" id="WP_010800622.1">
    <property type="nucleotide sequence ID" value="NZ_KQ033912.1"/>
</dbReference>
<dbReference type="GO" id="GO:0006633">
    <property type="term" value="P:fatty acid biosynthetic process"/>
    <property type="evidence" value="ECO:0007669"/>
    <property type="project" value="UniProtKB-UniRule"/>
</dbReference>
<dbReference type="InterPro" id="IPR016039">
    <property type="entry name" value="Thiolase-like"/>
</dbReference>
<dbReference type="InterPro" id="IPR013747">
    <property type="entry name" value="ACP_syn_III_C"/>
</dbReference>
<dbReference type="GO" id="GO:0033818">
    <property type="term" value="F:beta-ketoacyl-acyl-carrier-protein synthase III activity"/>
    <property type="evidence" value="ECO:0007669"/>
    <property type="project" value="UniProtKB-UniRule"/>
</dbReference>
<organism evidence="16 17">
    <name type="scientific">Parabacteroides goldsteinii DSM 19448 = WAL 12034</name>
    <dbReference type="NCBI Taxonomy" id="927665"/>
    <lineage>
        <taxon>Bacteria</taxon>
        <taxon>Pseudomonadati</taxon>
        <taxon>Bacteroidota</taxon>
        <taxon>Bacteroidia</taxon>
        <taxon>Bacteroidales</taxon>
        <taxon>Tannerellaceae</taxon>
        <taxon>Parabacteroides</taxon>
    </lineage>
</organism>
<reference evidence="16 17" key="1">
    <citation type="submission" date="2013-04" db="EMBL/GenBank/DDBJ databases">
        <title>The Genome Sequence of Parabacteroides goldsteinii DSM 19448.</title>
        <authorList>
            <consortium name="The Broad Institute Genomics Platform"/>
            <person name="Earl A."/>
            <person name="Ward D."/>
            <person name="Feldgarden M."/>
            <person name="Gevers D."/>
            <person name="Martens E."/>
            <person name="Sakamoto M."/>
            <person name="Benno Y."/>
            <person name="Song Y."/>
            <person name="Liu C."/>
            <person name="Lee J."/>
            <person name="Bolanos M."/>
            <person name="Vaisanen M.L."/>
            <person name="Finegold S.M."/>
            <person name="Walker B."/>
            <person name="Young S."/>
            <person name="Zeng Q."/>
            <person name="Gargeya S."/>
            <person name="Fitzgerald M."/>
            <person name="Haas B."/>
            <person name="Abouelleil A."/>
            <person name="Allen A.W."/>
            <person name="Alvarado L."/>
            <person name="Arachchi H.M."/>
            <person name="Berlin A.M."/>
            <person name="Chapman S.B."/>
            <person name="Gainer-Dewar J."/>
            <person name="Goldberg J."/>
            <person name="Griggs A."/>
            <person name="Gujja S."/>
            <person name="Hansen M."/>
            <person name="Howarth C."/>
            <person name="Imamovic A."/>
            <person name="Ireland A."/>
            <person name="Larimer J."/>
            <person name="McCowan C."/>
            <person name="Murphy C."/>
            <person name="Pearson M."/>
            <person name="Poon T.W."/>
            <person name="Priest M."/>
            <person name="Roberts A."/>
            <person name="Saif S."/>
            <person name="Shea T."/>
            <person name="Sisk P."/>
            <person name="Sykes S."/>
            <person name="Wortman J."/>
            <person name="Nusbaum C."/>
            <person name="Birren B."/>
        </authorList>
    </citation>
    <scope>NUCLEOTIDE SEQUENCE [LARGE SCALE GENOMIC DNA]</scope>
    <source>
        <strain evidence="16 17">DSM 19448</strain>
    </source>
</reference>
<evidence type="ECO:0000256" key="8">
    <source>
        <dbReference type="ARBA" id="ARBA00023098"/>
    </source>
</evidence>
<comment type="subcellular location">
    <subcellularLocation>
        <location evidence="13">Cytoplasm</location>
    </subcellularLocation>
</comment>
<keyword evidence="10 13" id="KW-0511">Multifunctional enzyme</keyword>
<evidence type="ECO:0000256" key="2">
    <source>
        <dbReference type="ARBA" id="ARBA00008642"/>
    </source>
</evidence>
<dbReference type="Pfam" id="PF08545">
    <property type="entry name" value="ACP_syn_III"/>
    <property type="match status" value="1"/>
</dbReference>
<keyword evidence="8 13" id="KW-0443">Lipid metabolism</keyword>
<dbReference type="InterPro" id="IPR013751">
    <property type="entry name" value="ACP_syn_III_N"/>
</dbReference>
<feature type="active site" evidence="13">
    <location>
        <position position="286"/>
    </location>
</feature>
<dbReference type="EC" id="2.3.1.180" evidence="3 13"/>
<evidence type="ECO:0000259" key="14">
    <source>
        <dbReference type="Pfam" id="PF08541"/>
    </source>
</evidence>
<evidence type="ECO:0000313" key="17">
    <source>
        <dbReference type="Proteomes" id="UP000033047"/>
    </source>
</evidence>
<comment type="subunit">
    <text evidence="13">Homodimer.</text>
</comment>
<dbReference type="UniPathway" id="UPA00094"/>
<dbReference type="HOGENOM" id="CLU_039592_3_1_10"/>
<comment type="domain">
    <text evidence="13">The last Arg residue of the ACP-binding site is essential for the weak association between ACP/AcpP and FabH.</text>
</comment>
<evidence type="ECO:0000256" key="4">
    <source>
        <dbReference type="ARBA" id="ARBA00022490"/>
    </source>
</evidence>
<evidence type="ECO:0000256" key="12">
    <source>
        <dbReference type="ARBA" id="ARBA00051096"/>
    </source>
</evidence>
<evidence type="ECO:0000256" key="13">
    <source>
        <dbReference type="HAMAP-Rule" id="MF_01815"/>
    </source>
</evidence>
<evidence type="ECO:0000313" key="16">
    <source>
        <dbReference type="EMBL" id="KKB54769.1"/>
    </source>
</evidence>
<evidence type="ECO:0000256" key="3">
    <source>
        <dbReference type="ARBA" id="ARBA00012333"/>
    </source>
</evidence>
<dbReference type="GO" id="GO:0005737">
    <property type="term" value="C:cytoplasm"/>
    <property type="evidence" value="ECO:0007669"/>
    <property type="project" value="UniProtKB-SubCell"/>
</dbReference>
<sequence length="334" mass="36810">MDKLNAVITGVGGYVPEDVLTNEDISKLVDTTDEWIMTRVGIKERRILKGEGVGTSYMGIRAVKQLLEKTQVNPEEIEVILSATTTADHHFPTMSSIIAYHTGCKNAMTFDLQGACAGFLYGLETGANYIRSGRYKKVIVVAGDKMTSITDYQDRSTCPLFGDACGAVLLEPTTEEVGVLDTILRTDGVGYSHLIMKSGGSAYPSSHETVDKREHFVLQDGKYVFKYAVSYMADVAAEIAERNKLTHDDITWIVPHQANLRIIDATAKRLGVDMEKVMINIQKYGNTSAGTIPICLWEWEDKLKKGDNLILAAFGAGFTWGAIYLKWGYNGKQA</sequence>
<evidence type="ECO:0000256" key="1">
    <source>
        <dbReference type="ARBA" id="ARBA00005194"/>
    </source>
</evidence>
<feature type="domain" description="Beta-ketoacyl-[acyl-carrier-protein] synthase III C-terminal" evidence="14">
    <location>
        <begin position="241"/>
        <end position="327"/>
    </location>
</feature>
<comment type="function">
    <text evidence="13">Catalyzes the condensation reaction of fatty acid synthesis by the addition to an acyl acceptor of two carbons from malonyl-ACP. Catalyzes the first condensation reaction which initiates fatty acid synthesis and may therefore play a role in governing the total rate of fatty acid production. Possesses both acetoacetyl-ACP synthase and acetyl transacylase activities. Its substrate specificity determines the biosynthesis of branched-chain and/or straight-chain of fatty acids.</text>
</comment>
<keyword evidence="6 13" id="KW-0808">Transferase</keyword>
<evidence type="ECO:0000256" key="7">
    <source>
        <dbReference type="ARBA" id="ARBA00022832"/>
    </source>
</evidence>
<comment type="catalytic activity">
    <reaction evidence="12">
        <text>malonyl-[ACP] + acetyl-CoA + H(+) = 3-oxobutanoyl-[ACP] + CO2 + CoA</text>
        <dbReference type="Rhea" id="RHEA:12080"/>
        <dbReference type="Rhea" id="RHEA-COMP:9623"/>
        <dbReference type="Rhea" id="RHEA-COMP:9625"/>
        <dbReference type="ChEBI" id="CHEBI:15378"/>
        <dbReference type="ChEBI" id="CHEBI:16526"/>
        <dbReference type="ChEBI" id="CHEBI:57287"/>
        <dbReference type="ChEBI" id="CHEBI:57288"/>
        <dbReference type="ChEBI" id="CHEBI:78449"/>
        <dbReference type="ChEBI" id="CHEBI:78450"/>
        <dbReference type="EC" id="2.3.1.180"/>
    </reaction>
    <physiologicalReaction direction="left-to-right" evidence="12">
        <dbReference type="Rhea" id="RHEA:12081"/>
    </physiologicalReaction>
</comment>
<evidence type="ECO:0000256" key="6">
    <source>
        <dbReference type="ARBA" id="ARBA00022679"/>
    </source>
</evidence>
<dbReference type="InterPro" id="IPR004655">
    <property type="entry name" value="FabH"/>
</dbReference>
<comment type="similarity">
    <text evidence="2 13">Belongs to the thiolase-like superfamily. FabH family.</text>
</comment>
<proteinExistence type="inferred from homology"/>
<dbReference type="GO" id="GO:0004315">
    <property type="term" value="F:3-oxoacyl-[acyl-carrier-protein] synthase activity"/>
    <property type="evidence" value="ECO:0007669"/>
    <property type="project" value="InterPro"/>
</dbReference>
<accession>A0A0F5JAH3</accession>
<dbReference type="PANTHER" id="PTHR34069:SF2">
    <property type="entry name" value="BETA-KETOACYL-[ACYL-CARRIER-PROTEIN] SYNTHASE III"/>
    <property type="match status" value="1"/>
</dbReference>
<feature type="domain" description="Beta-ketoacyl-[acyl-carrier-protein] synthase III N-terminal" evidence="15">
    <location>
        <begin position="110"/>
        <end position="188"/>
    </location>
</feature>
<evidence type="ECO:0000256" key="5">
    <source>
        <dbReference type="ARBA" id="ARBA00022516"/>
    </source>
</evidence>
<keyword evidence="4 13" id="KW-0963">Cytoplasm</keyword>
<keyword evidence="5 13" id="KW-0444">Lipid biosynthesis</keyword>
<dbReference type="PANTHER" id="PTHR34069">
    <property type="entry name" value="3-OXOACYL-[ACYL-CARRIER-PROTEIN] SYNTHASE 3"/>
    <property type="match status" value="1"/>
</dbReference>
<dbReference type="Proteomes" id="UP000033047">
    <property type="component" value="Unassembled WGS sequence"/>
</dbReference>
<feature type="active site" evidence="13">
    <location>
        <position position="116"/>
    </location>
</feature>
<dbReference type="STRING" id="927665.HMPREF1535_02522"/>
<keyword evidence="9 13" id="KW-0275">Fatty acid biosynthesis</keyword>
<dbReference type="CDD" id="cd00830">
    <property type="entry name" value="KAS_III"/>
    <property type="match status" value="1"/>
</dbReference>
<dbReference type="GeneID" id="69983836"/>
<dbReference type="Pfam" id="PF08541">
    <property type="entry name" value="ACP_syn_III_C"/>
    <property type="match status" value="1"/>
</dbReference>
<dbReference type="GO" id="GO:0044550">
    <property type="term" value="P:secondary metabolite biosynthetic process"/>
    <property type="evidence" value="ECO:0007669"/>
    <property type="project" value="TreeGrafter"/>
</dbReference>
<dbReference type="AlphaFoldDB" id="A0A0F5JAH3"/>
<dbReference type="HAMAP" id="MF_01815">
    <property type="entry name" value="FabH"/>
    <property type="match status" value="1"/>
</dbReference>
<dbReference type="FunFam" id="3.40.47.10:FF:000004">
    <property type="entry name" value="3-oxoacyl-[acyl-carrier-protein] synthase 3"/>
    <property type="match status" value="1"/>
</dbReference>
<comment type="caution">
    <text evidence="16">The sequence shown here is derived from an EMBL/GenBank/DDBJ whole genome shotgun (WGS) entry which is preliminary data.</text>
</comment>
<dbReference type="EMBL" id="AQHV01000012">
    <property type="protein sequence ID" value="KKB54769.1"/>
    <property type="molecule type" value="Genomic_DNA"/>
</dbReference>
<dbReference type="NCBIfam" id="NF006829">
    <property type="entry name" value="PRK09352.1"/>
    <property type="match status" value="1"/>
</dbReference>
<feature type="active site" evidence="13">
    <location>
        <position position="256"/>
    </location>
</feature>
<protein>
    <recommendedName>
        <fullName evidence="3 13">Beta-ketoacyl-[acyl-carrier-protein] synthase III</fullName>
        <shortName evidence="13">Beta-ketoacyl-ACP synthase III</shortName>
        <shortName evidence="13">KAS III</shortName>
        <ecNumber evidence="3 13">2.3.1.180</ecNumber>
    </recommendedName>
    <alternativeName>
        <fullName evidence="13">3-oxoacyl-[acyl-carrier-protein] synthase 3</fullName>
    </alternativeName>
    <alternativeName>
        <fullName evidence="13">3-oxoacyl-[acyl-carrier-protein] synthase III</fullName>
    </alternativeName>
</protein>